<gene>
    <name evidence="1" type="ORF">IAA96_03250</name>
</gene>
<organism evidence="1 2">
    <name type="scientific">Candidatus Avitreponema avistercoris</name>
    <dbReference type="NCBI Taxonomy" id="2840705"/>
    <lineage>
        <taxon>Bacteria</taxon>
        <taxon>Pseudomonadati</taxon>
        <taxon>Spirochaetota</taxon>
        <taxon>Spirochaetia</taxon>
        <taxon>Spirochaetales</taxon>
        <taxon>Candidatus Avitreponema</taxon>
    </lineage>
</organism>
<protein>
    <recommendedName>
        <fullName evidence="3">Protein kinase domain-containing protein</fullName>
    </recommendedName>
</protein>
<accession>A0A9D9EM74</accession>
<dbReference type="EMBL" id="JADIMS010000054">
    <property type="protein sequence ID" value="MBO8450103.1"/>
    <property type="molecule type" value="Genomic_DNA"/>
</dbReference>
<reference evidence="1" key="2">
    <citation type="journal article" date="2021" name="PeerJ">
        <title>Extensive microbial diversity within the chicken gut microbiome revealed by metagenomics and culture.</title>
        <authorList>
            <person name="Gilroy R."/>
            <person name="Ravi A."/>
            <person name="Getino M."/>
            <person name="Pursley I."/>
            <person name="Horton D.L."/>
            <person name="Alikhan N.F."/>
            <person name="Baker D."/>
            <person name="Gharbi K."/>
            <person name="Hall N."/>
            <person name="Watson M."/>
            <person name="Adriaenssens E.M."/>
            <person name="Foster-Nyarko E."/>
            <person name="Jarju S."/>
            <person name="Secka A."/>
            <person name="Antonio M."/>
            <person name="Oren A."/>
            <person name="Chaudhuri R.R."/>
            <person name="La Ragione R."/>
            <person name="Hildebrand F."/>
            <person name="Pallen M.J."/>
        </authorList>
    </citation>
    <scope>NUCLEOTIDE SEQUENCE</scope>
    <source>
        <strain evidence="1">B3-4054</strain>
    </source>
</reference>
<evidence type="ECO:0000313" key="2">
    <source>
        <dbReference type="Proteomes" id="UP000823616"/>
    </source>
</evidence>
<evidence type="ECO:0000313" key="1">
    <source>
        <dbReference type="EMBL" id="MBO8450103.1"/>
    </source>
</evidence>
<name>A0A9D9EM74_9SPIR</name>
<sequence length="210" mass="23916">MKNAEYIRTEKSCIRAGERLTVGNFCVLPVRLLGKGKGGYSWLAEISVQDAGSGAQKMPAVLKQLHHEPCAYYAFGDKFAAEMSDYNTLRALSVLLPELLASDRARELLLKTYISGKNVMDLARERRVPPAALEQVSVLAERLCKAGWNLDWWPTNFILRETDGKIFYVDYECNAFDGRWSFPHWGRRVWIEGDGEYRESMKEVLEEGKS</sequence>
<proteinExistence type="predicted"/>
<reference evidence="1" key="1">
    <citation type="submission" date="2020-10" db="EMBL/GenBank/DDBJ databases">
        <authorList>
            <person name="Gilroy R."/>
        </authorList>
    </citation>
    <scope>NUCLEOTIDE SEQUENCE</scope>
    <source>
        <strain evidence="1">B3-4054</strain>
    </source>
</reference>
<dbReference type="Proteomes" id="UP000823616">
    <property type="component" value="Unassembled WGS sequence"/>
</dbReference>
<comment type="caution">
    <text evidence="1">The sequence shown here is derived from an EMBL/GenBank/DDBJ whole genome shotgun (WGS) entry which is preliminary data.</text>
</comment>
<evidence type="ECO:0008006" key="3">
    <source>
        <dbReference type="Google" id="ProtNLM"/>
    </source>
</evidence>
<dbReference type="AlphaFoldDB" id="A0A9D9EM74"/>